<dbReference type="Proteomes" id="UP000694864">
    <property type="component" value="Chromosome 14"/>
</dbReference>
<organism evidence="6 7">
    <name type="scientific">Camelina sativa</name>
    <name type="common">False flax</name>
    <name type="synonym">Myagrum sativum</name>
    <dbReference type="NCBI Taxonomy" id="90675"/>
    <lineage>
        <taxon>Eukaryota</taxon>
        <taxon>Viridiplantae</taxon>
        <taxon>Streptophyta</taxon>
        <taxon>Embryophyta</taxon>
        <taxon>Tracheophyta</taxon>
        <taxon>Spermatophyta</taxon>
        <taxon>Magnoliopsida</taxon>
        <taxon>eudicotyledons</taxon>
        <taxon>Gunneridae</taxon>
        <taxon>Pentapetalae</taxon>
        <taxon>rosids</taxon>
        <taxon>malvids</taxon>
        <taxon>Brassicales</taxon>
        <taxon>Brassicaceae</taxon>
        <taxon>Camelineae</taxon>
        <taxon>Camelina</taxon>
    </lineage>
</organism>
<dbReference type="Pfam" id="PF14226">
    <property type="entry name" value="DIOX_N"/>
    <property type="match status" value="1"/>
</dbReference>
<evidence type="ECO:0000313" key="7">
    <source>
        <dbReference type="RefSeq" id="XP_010459260.1"/>
    </source>
</evidence>
<dbReference type="InterPro" id="IPR044861">
    <property type="entry name" value="IPNS-like_FE2OG_OXY"/>
</dbReference>
<keyword evidence="6" id="KW-1185">Reference proteome</keyword>
<keyword evidence="2 4" id="KW-0479">Metal-binding</keyword>
<dbReference type="PROSITE" id="PS51471">
    <property type="entry name" value="FE2OG_OXY"/>
    <property type="match status" value="1"/>
</dbReference>
<dbReference type="InterPro" id="IPR050295">
    <property type="entry name" value="Plant_2OG-oxidoreductases"/>
</dbReference>
<dbReference type="InterPro" id="IPR027443">
    <property type="entry name" value="IPNS-like_sf"/>
</dbReference>
<reference evidence="6" key="1">
    <citation type="journal article" date="2014" name="Nat. Commun.">
        <title>The emerging biofuel crop Camelina sativa retains a highly undifferentiated hexaploid genome structure.</title>
        <authorList>
            <person name="Kagale S."/>
            <person name="Koh C."/>
            <person name="Nixon J."/>
            <person name="Bollina V."/>
            <person name="Clarke W.E."/>
            <person name="Tuteja R."/>
            <person name="Spillane C."/>
            <person name="Robinson S.J."/>
            <person name="Links M.G."/>
            <person name="Clarke C."/>
            <person name="Higgins E.E."/>
            <person name="Huebert T."/>
            <person name="Sharpe A.G."/>
            <person name="Parkin I.A."/>
        </authorList>
    </citation>
    <scope>NUCLEOTIDE SEQUENCE [LARGE SCALE GENOMIC DNA]</scope>
    <source>
        <strain evidence="6">cv. DH55</strain>
    </source>
</reference>
<dbReference type="Pfam" id="PF03171">
    <property type="entry name" value="2OG-FeII_Oxy"/>
    <property type="match status" value="1"/>
</dbReference>
<protein>
    <submittedName>
        <fullName evidence="7">Protein SRG1</fullName>
    </submittedName>
</protein>
<feature type="domain" description="Fe2OG dioxygenase" evidence="5">
    <location>
        <begin position="209"/>
        <end position="309"/>
    </location>
</feature>
<evidence type="ECO:0000256" key="4">
    <source>
        <dbReference type="RuleBase" id="RU003682"/>
    </source>
</evidence>
<evidence type="ECO:0000259" key="5">
    <source>
        <dbReference type="PROSITE" id="PS51471"/>
    </source>
</evidence>
<dbReference type="RefSeq" id="XP_010459260.1">
    <property type="nucleotide sequence ID" value="XM_010460958.2"/>
</dbReference>
<dbReference type="SUPFAM" id="SSF51197">
    <property type="entry name" value="Clavaminate synthase-like"/>
    <property type="match status" value="1"/>
</dbReference>
<evidence type="ECO:0000256" key="2">
    <source>
        <dbReference type="ARBA" id="ARBA00022723"/>
    </source>
</evidence>
<evidence type="ECO:0000256" key="1">
    <source>
        <dbReference type="ARBA" id="ARBA00008056"/>
    </source>
</evidence>
<comment type="similarity">
    <text evidence="1 4">Belongs to the iron/ascorbate-dependent oxidoreductase family.</text>
</comment>
<dbReference type="GeneID" id="104740387"/>
<gene>
    <name evidence="7" type="primary">LOC104740387</name>
</gene>
<keyword evidence="4" id="KW-0560">Oxidoreductase</keyword>
<keyword evidence="3 4" id="KW-0408">Iron</keyword>
<evidence type="ECO:0000256" key="3">
    <source>
        <dbReference type="ARBA" id="ARBA00023004"/>
    </source>
</evidence>
<sequence>MEAKGAVQWSSILVPSVQEMVKEKMITNVPSRYVRSDEDKTEVADDSGLNIEIPIIDMNRLCSPTIMDSEVEKLDFACKEWGFFQLVNHGIDSSFLDKTKLEIQDFFNLPMEAKKKFWQQPNEIEGFGQAFVVSEDQKLDWADLFYHTVKPVELRKPHLFPKLPLPFRDTLEKYSGEVQNIANILTVKMARALEIKPEEMEKFFNNVDSIQAMRMNYYPPCPQPDQVIGLTPHSDSVGLTILMQVNEVEGLQIKNDGKWIPVKPLPNAFIVNIGDILEIITNGTYRSIEHRGVVNAEKERLSIATFHNPGMYREFGPAKSLVERQKVAKFKRLTMKEFNDGLFSRTLDGKTYLDALRI</sequence>
<name>A0ABM0VPJ0_CAMSA</name>
<reference evidence="7" key="2">
    <citation type="submission" date="2025-08" db="UniProtKB">
        <authorList>
            <consortium name="RefSeq"/>
        </authorList>
    </citation>
    <scope>IDENTIFICATION</scope>
    <source>
        <tissue evidence="7">Leaf</tissue>
    </source>
</reference>
<accession>A0ABM0VPJ0</accession>
<dbReference type="InterPro" id="IPR026992">
    <property type="entry name" value="DIOX_N"/>
</dbReference>
<dbReference type="Gene3D" id="2.60.120.330">
    <property type="entry name" value="B-lactam Antibiotic, Isopenicillin N Synthase, Chain"/>
    <property type="match status" value="1"/>
</dbReference>
<proteinExistence type="inferred from homology"/>
<evidence type="ECO:0000313" key="6">
    <source>
        <dbReference type="Proteomes" id="UP000694864"/>
    </source>
</evidence>
<dbReference type="PANTHER" id="PTHR47991">
    <property type="entry name" value="OXOGLUTARATE/IRON-DEPENDENT DIOXYGENASE"/>
    <property type="match status" value="1"/>
</dbReference>
<dbReference type="InterPro" id="IPR005123">
    <property type="entry name" value="Oxoglu/Fe-dep_dioxygenase_dom"/>
</dbReference>